<feature type="transmembrane region" description="Helical" evidence="2">
    <location>
        <begin position="232"/>
        <end position="251"/>
    </location>
</feature>
<protein>
    <recommendedName>
        <fullName evidence="3">DUF6594 domain-containing protein</fullName>
    </recommendedName>
</protein>
<proteinExistence type="predicted"/>
<dbReference type="Pfam" id="PF20237">
    <property type="entry name" value="DUF6594"/>
    <property type="match status" value="1"/>
</dbReference>
<evidence type="ECO:0000313" key="5">
    <source>
        <dbReference type="Proteomes" id="UP000664521"/>
    </source>
</evidence>
<dbReference type="EMBL" id="CAJPDS010000056">
    <property type="protein sequence ID" value="CAF9930540.1"/>
    <property type="molecule type" value="Genomic_DNA"/>
</dbReference>
<feature type="transmembrane region" description="Helical" evidence="2">
    <location>
        <begin position="205"/>
        <end position="225"/>
    </location>
</feature>
<evidence type="ECO:0000256" key="1">
    <source>
        <dbReference type="SAM" id="MobiDB-lite"/>
    </source>
</evidence>
<dbReference type="PANTHER" id="PTHR34502">
    <property type="entry name" value="DUF6594 DOMAIN-CONTAINING PROTEIN-RELATED"/>
    <property type="match status" value="1"/>
</dbReference>
<dbReference type="Proteomes" id="UP000664521">
    <property type="component" value="Unassembled WGS sequence"/>
</dbReference>
<gene>
    <name evidence="4" type="ORF">HETSPECPRED_007639</name>
</gene>
<dbReference type="OrthoDB" id="3533814at2759"/>
<keyword evidence="2" id="KW-0472">Membrane</keyword>
<comment type="caution">
    <text evidence="4">The sequence shown here is derived from an EMBL/GenBank/DDBJ whole genome shotgun (WGS) entry which is preliminary data.</text>
</comment>
<name>A0A8H3FV05_9LECA</name>
<reference evidence="4" key="1">
    <citation type="submission" date="2021-03" db="EMBL/GenBank/DDBJ databases">
        <authorList>
            <person name="Tagirdzhanova G."/>
        </authorList>
    </citation>
    <scope>NUCLEOTIDE SEQUENCE</scope>
</reference>
<organism evidence="4 5">
    <name type="scientific">Heterodermia speciosa</name>
    <dbReference type="NCBI Taxonomy" id="116794"/>
    <lineage>
        <taxon>Eukaryota</taxon>
        <taxon>Fungi</taxon>
        <taxon>Dikarya</taxon>
        <taxon>Ascomycota</taxon>
        <taxon>Pezizomycotina</taxon>
        <taxon>Lecanoromycetes</taxon>
        <taxon>OSLEUM clade</taxon>
        <taxon>Lecanoromycetidae</taxon>
        <taxon>Caliciales</taxon>
        <taxon>Physciaceae</taxon>
        <taxon>Heterodermia</taxon>
    </lineage>
</organism>
<dbReference type="PANTHER" id="PTHR34502:SF5">
    <property type="entry name" value="DUF6594 DOMAIN-CONTAINING PROTEIN"/>
    <property type="match status" value="1"/>
</dbReference>
<evidence type="ECO:0000256" key="2">
    <source>
        <dbReference type="SAM" id="Phobius"/>
    </source>
</evidence>
<feature type="domain" description="DUF6594" evidence="3">
    <location>
        <begin position="10"/>
        <end position="269"/>
    </location>
</feature>
<keyword evidence="2" id="KW-0812">Transmembrane</keyword>
<keyword evidence="2" id="KW-1133">Transmembrane helix</keyword>
<feature type="transmembrane region" description="Helical" evidence="2">
    <location>
        <begin position="257"/>
        <end position="278"/>
    </location>
</feature>
<dbReference type="AlphaFoldDB" id="A0A8H3FV05"/>
<accession>A0A8H3FV05</accession>
<feature type="compositionally biased region" description="Polar residues" evidence="1">
    <location>
        <begin position="59"/>
        <end position="70"/>
    </location>
</feature>
<keyword evidence="5" id="KW-1185">Reference proteome</keyword>
<evidence type="ECO:0000313" key="4">
    <source>
        <dbReference type="EMBL" id="CAF9930540.1"/>
    </source>
</evidence>
<sequence>MPSREEGIGYGRLASTLALDNDLCIFRHFAELNIRNILYLQSELQELELKLQQLDVEASENTNEPSQWSKPRSYHYASRTETTGSDGNHAYWDTVLRIRDVLERYNKALRNEAWLQKLKTPSKTSWSAVHEFVAANKTLISEADAQYTSAEHLDDLVHLTWNEKEAMSVLIEKHLKRFFKKRDSRFKDQTIGFVSDEKITQVVRLLAISLSSVLPILSIVVLYAVKHAAVRLGIIIIFSVLCSLALATLTNARNVEILGTTAAYAAVQVVFVSGNLTAS</sequence>
<feature type="region of interest" description="Disordered" evidence="1">
    <location>
        <begin position="58"/>
        <end position="82"/>
    </location>
</feature>
<evidence type="ECO:0000259" key="3">
    <source>
        <dbReference type="Pfam" id="PF20237"/>
    </source>
</evidence>
<dbReference type="InterPro" id="IPR046529">
    <property type="entry name" value="DUF6594"/>
</dbReference>